<protein>
    <submittedName>
        <fullName evidence="4">Cation tolerance protein CutA</fullName>
    </submittedName>
</protein>
<evidence type="ECO:0000256" key="3">
    <source>
        <dbReference type="ARBA" id="ARBA00023143"/>
    </source>
</evidence>
<dbReference type="Pfam" id="PF12945">
    <property type="entry name" value="PilZNR"/>
    <property type="match status" value="1"/>
</dbReference>
<gene>
    <name evidence="4" type="ORF">TW71_15730</name>
</gene>
<dbReference type="Gene3D" id="2.40.10.220">
    <property type="entry name" value="predicted glycosyltransferase like domains"/>
    <property type="match status" value="1"/>
</dbReference>
<sequence>MNTQAIANKDQPSRSPSREKSVSTLNSTDALAMLEHGGELTIGITTPVGTTFRCKTTFIGSHSQNLILAELPKISDDDLDFFFQPGFWAAIRAISHRGEGAIIHFRSQLEHVMTEPVPIVALTVPNAMQVTQLRKEPRYDVNLAARVNASTHRLDCQIRDLSKSGCRFVTAPLSRAFQIGDEIALEVHSSMGKSSKFEPLYGKICNLQSSLHYARYGVQFDENGTTNAKHLLANLKFDGSKLTLR</sequence>
<dbReference type="InterPro" id="IPR009875">
    <property type="entry name" value="PilZ_domain"/>
</dbReference>
<keyword evidence="1" id="KW-0973">c-di-GMP</keyword>
<dbReference type="RefSeq" id="WP_045986519.1">
    <property type="nucleotide sequence ID" value="NZ_CP063052.1"/>
</dbReference>
<dbReference type="InterPro" id="IPR009926">
    <property type="entry name" value="T3SS_YcgR_PilZN"/>
</dbReference>
<accession>A0A837G526</accession>
<organism evidence="4">
    <name type="scientific">Vibrio coralliilyticus</name>
    <dbReference type="NCBI Taxonomy" id="190893"/>
    <lineage>
        <taxon>Bacteria</taxon>
        <taxon>Pseudomonadati</taxon>
        <taxon>Pseudomonadota</taxon>
        <taxon>Gammaproteobacteria</taxon>
        <taxon>Vibrionales</taxon>
        <taxon>Vibrionaceae</taxon>
        <taxon>Vibrio</taxon>
    </lineage>
</organism>
<dbReference type="AlphaFoldDB" id="A0A837G526"/>
<keyword evidence="3" id="KW-0975">Bacterial flagellum</keyword>
<dbReference type="GO" id="GO:0035438">
    <property type="term" value="F:cyclic-di-GMP binding"/>
    <property type="evidence" value="ECO:0007669"/>
    <property type="project" value="InterPro"/>
</dbReference>
<evidence type="ECO:0000256" key="2">
    <source>
        <dbReference type="ARBA" id="ARBA00022741"/>
    </source>
</evidence>
<dbReference type="EMBL" id="JXXR01000016">
    <property type="protein sequence ID" value="KJY71456.1"/>
    <property type="molecule type" value="Genomic_DNA"/>
</dbReference>
<dbReference type="Pfam" id="PF07238">
    <property type="entry name" value="PilZ"/>
    <property type="match status" value="1"/>
</dbReference>
<reference evidence="4" key="1">
    <citation type="journal article" date="2015" name="BMC Genomics">
        <title>Genome mining reveals unlocked bioactive potential of marine Gram-negative bacteria.</title>
        <authorList>
            <person name="Machado H."/>
            <person name="Sonnenschein E.C."/>
            <person name="Melchiorsen J."/>
            <person name="Gram L."/>
        </authorList>
    </citation>
    <scope>NUCLEOTIDE SEQUENCE</scope>
    <source>
        <strain evidence="4">S2052</strain>
    </source>
</reference>
<dbReference type="Gene3D" id="2.30.110.10">
    <property type="entry name" value="Electron Transport, Fmn-binding Protein, Chain A"/>
    <property type="match status" value="1"/>
</dbReference>
<evidence type="ECO:0000256" key="1">
    <source>
        <dbReference type="ARBA" id="ARBA00022636"/>
    </source>
</evidence>
<proteinExistence type="predicted"/>
<keyword evidence="2" id="KW-0547">Nucleotide-binding</keyword>
<evidence type="ECO:0000313" key="4">
    <source>
        <dbReference type="EMBL" id="KJY71456.1"/>
    </source>
</evidence>
<name>A0A837G526_9VIBR</name>
<dbReference type="SUPFAM" id="SSF141371">
    <property type="entry name" value="PilZ domain-like"/>
    <property type="match status" value="2"/>
</dbReference>
<dbReference type="InterPro" id="IPR012349">
    <property type="entry name" value="Split_barrel_FMN-bd"/>
</dbReference>
<comment type="caution">
    <text evidence="4">The sequence shown here is derived from an EMBL/GenBank/DDBJ whole genome shotgun (WGS) entry which is preliminary data.</text>
</comment>